<dbReference type="RefSeq" id="XP_031559347.1">
    <property type="nucleotide sequence ID" value="XM_031703487.1"/>
</dbReference>
<dbReference type="PANTHER" id="PTHR12242:SF1">
    <property type="entry name" value="MYND-TYPE DOMAIN-CONTAINING PROTEIN"/>
    <property type="match status" value="1"/>
</dbReference>
<organism evidence="2 3">
    <name type="scientific">Actinia tenebrosa</name>
    <name type="common">Australian red waratah sea anemone</name>
    <dbReference type="NCBI Taxonomy" id="6105"/>
    <lineage>
        <taxon>Eukaryota</taxon>
        <taxon>Metazoa</taxon>
        <taxon>Cnidaria</taxon>
        <taxon>Anthozoa</taxon>
        <taxon>Hexacorallia</taxon>
        <taxon>Actiniaria</taxon>
        <taxon>Actiniidae</taxon>
        <taxon>Actinia</taxon>
    </lineage>
</organism>
<evidence type="ECO:0000313" key="3">
    <source>
        <dbReference type="RefSeq" id="XP_031559347.1"/>
    </source>
</evidence>
<evidence type="ECO:0000313" key="2">
    <source>
        <dbReference type="Proteomes" id="UP000515163"/>
    </source>
</evidence>
<dbReference type="Proteomes" id="UP000515163">
    <property type="component" value="Unplaced"/>
</dbReference>
<evidence type="ECO:0000256" key="1">
    <source>
        <dbReference type="SAM" id="Phobius"/>
    </source>
</evidence>
<keyword evidence="1" id="KW-0812">Transmembrane</keyword>
<dbReference type="PANTHER" id="PTHR12242">
    <property type="entry name" value="OS02G0130600 PROTEIN-RELATED"/>
    <property type="match status" value="1"/>
</dbReference>
<feature type="transmembrane region" description="Helical" evidence="1">
    <location>
        <begin position="32"/>
        <end position="55"/>
    </location>
</feature>
<keyword evidence="1" id="KW-0472">Membrane</keyword>
<dbReference type="InterPro" id="IPR049352">
    <property type="entry name" value="Rost"/>
</dbReference>
<dbReference type="Pfam" id="PF21534">
    <property type="entry name" value="Rost"/>
    <property type="match status" value="1"/>
</dbReference>
<feature type="transmembrane region" description="Helical" evidence="1">
    <location>
        <begin position="211"/>
        <end position="229"/>
    </location>
</feature>
<dbReference type="AlphaFoldDB" id="A0A6P8I371"/>
<protein>
    <submittedName>
        <fullName evidence="3 4">Uncharacterized protein LOC116295610</fullName>
    </submittedName>
</protein>
<dbReference type="OrthoDB" id="419711at2759"/>
<dbReference type="GO" id="GO:0016020">
    <property type="term" value="C:membrane"/>
    <property type="evidence" value="ECO:0007669"/>
    <property type="project" value="TreeGrafter"/>
</dbReference>
<name>A0A6P8I371_ACTTE</name>
<feature type="transmembrane region" description="Helical" evidence="1">
    <location>
        <begin position="271"/>
        <end position="291"/>
    </location>
</feature>
<dbReference type="KEGG" id="aten:116295610"/>
<dbReference type="RefSeq" id="XP_031559348.1">
    <property type="nucleotide sequence ID" value="XM_031703488.1"/>
</dbReference>
<reference evidence="3 4" key="1">
    <citation type="submission" date="2025-04" db="UniProtKB">
        <authorList>
            <consortium name="RefSeq"/>
        </authorList>
    </citation>
    <scope>IDENTIFICATION</scope>
    <source>
        <tissue evidence="3 4">Tentacle</tissue>
    </source>
</reference>
<dbReference type="GeneID" id="116295610"/>
<evidence type="ECO:0000313" key="4">
    <source>
        <dbReference type="RefSeq" id="XP_031559348.1"/>
    </source>
</evidence>
<keyword evidence="2" id="KW-1185">Reference proteome</keyword>
<feature type="transmembrane region" description="Helical" evidence="1">
    <location>
        <begin position="249"/>
        <end position="266"/>
    </location>
</feature>
<gene>
    <name evidence="3 4" type="primary">LOC116295610</name>
</gene>
<proteinExistence type="predicted"/>
<accession>A0A6P8I371</accession>
<sequence length="355" mass="40886">MKSEEKRMKRWPRLGNLKLCHSSVKDFTKSPWFSPVVLGVYRGLAAFYLMSWWLYNMSVNMNKGKMFIYFTNLYFTTIAFYFAIGMNLSCITLMQRQDKRYGNEDENVERQSLALLADNCPFDQSKDFKISADKETATCEKVPRKEDELTKECADKLEPAIISPTISREEKSPKNTRKIKSSIEKEEEDIVSSFSGSSGRMRGGTTVCHQVYWLLYSISTNTSVLVAIGHWNDIFEEQSFYANVLTKEVVGMGLIVMETLICGIPVRMCHVVYPMLFTILYIIFTGIYYASGGTNIQGRSYVYRLLDYENINLWSGGILVLTVFVAQPLIQLAFYVVSVTRRCLADRVCRCRRRR</sequence>
<feature type="transmembrane region" description="Helical" evidence="1">
    <location>
        <begin position="311"/>
        <end position="337"/>
    </location>
</feature>
<keyword evidence="1" id="KW-1133">Transmembrane helix</keyword>
<feature type="transmembrane region" description="Helical" evidence="1">
    <location>
        <begin position="67"/>
        <end position="90"/>
    </location>
</feature>